<comment type="caution">
    <text evidence="1">The sequence shown here is derived from an EMBL/GenBank/DDBJ whole genome shotgun (WGS) entry which is preliminary data.</text>
</comment>
<dbReference type="AlphaFoldDB" id="A0A0F9BMM1"/>
<reference evidence="1" key="1">
    <citation type="journal article" date="2015" name="Nature">
        <title>Complex archaea that bridge the gap between prokaryotes and eukaryotes.</title>
        <authorList>
            <person name="Spang A."/>
            <person name="Saw J.H."/>
            <person name="Jorgensen S.L."/>
            <person name="Zaremba-Niedzwiedzka K."/>
            <person name="Martijn J."/>
            <person name="Lind A.E."/>
            <person name="van Eijk R."/>
            <person name="Schleper C."/>
            <person name="Guy L."/>
            <person name="Ettema T.J."/>
        </authorList>
    </citation>
    <scope>NUCLEOTIDE SEQUENCE</scope>
</reference>
<name>A0A0F9BMM1_9ZZZZ</name>
<organism evidence="1">
    <name type="scientific">marine sediment metagenome</name>
    <dbReference type="NCBI Taxonomy" id="412755"/>
    <lineage>
        <taxon>unclassified sequences</taxon>
        <taxon>metagenomes</taxon>
        <taxon>ecological metagenomes</taxon>
    </lineage>
</organism>
<dbReference type="EMBL" id="LAZR01040191">
    <property type="protein sequence ID" value="KKL15112.1"/>
    <property type="molecule type" value="Genomic_DNA"/>
</dbReference>
<protein>
    <submittedName>
        <fullName evidence="1">Uncharacterized protein</fullName>
    </submittedName>
</protein>
<proteinExistence type="predicted"/>
<accession>A0A0F9BMM1</accession>
<sequence>MQGETDQTRWRGVRPIAGIRGVWPAIDSTRVNKQAIQTGSGNSIVYTVPSGKILFISGCGLSTSLSSSAGVVAYCATRDDGDTTVDYLMFHQMEIAGQIATFQRYSPAIELLADWDMFVLTNGANIITRALIFGWLEDA</sequence>
<evidence type="ECO:0000313" key="1">
    <source>
        <dbReference type="EMBL" id="KKL15112.1"/>
    </source>
</evidence>
<gene>
    <name evidence="1" type="ORF">LCGC14_2508880</name>
</gene>